<dbReference type="KEGG" id="ddz:DSYM_15600"/>
<dbReference type="EMBL" id="AP021857">
    <property type="protein sequence ID" value="BBO20861.1"/>
    <property type="molecule type" value="Genomic_DNA"/>
</dbReference>
<evidence type="ECO:0000313" key="3">
    <source>
        <dbReference type="Proteomes" id="UP000662914"/>
    </source>
</evidence>
<evidence type="ECO:0000313" key="2">
    <source>
        <dbReference type="EMBL" id="BBO20861.1"/>
    </source>
</evidence>
<dbReference type="Proteomes" id="UP000662914">
    <property type="component" value="Chromosome"/>
</dbReference>
<organism evidence="2 3">
    <name type="scientific">Candidatus Desulfobacillus denitrificans</name>
    <dbReference type="NCBI Taxonomy" id="2608985"/>
    <lineage>
        <taxon>Bacteria</taxon>
        <taxon>Pseudomonadati</taxon>
        <taxon>Pseudomonadota</taxon>
        <taxon>Betaproteobacteria</taxon>
        <taxon>Candidatus Desulfobacillus</taxon>
    </lineage>
</organism>
<dbReference type="InterPro" id="IPR004622">
    <property type="entry name" value="DNA_pol_HolB"/>
</dbReference>
<dbReference type="AlphaFoldDB" id="A0A809S4Z3"/>
<dbReference type="InterPro" id="IPR050238">
    <property type="entry name" value="DNA_Rep/Repair_Clamp_Loader"/>
</dbReference>
<protein>
    <submittedName>
        <fullName evidence="2">DNA polymerase III subunit delta</fullName>
    </submittedName>
</protein>
<gene>
    <name evidence="2" type="ORF">DSYM_15600</name>
</gene>
<dbReference type="GO" id="GO:0008408">
    <property type="term" value="F:3'-5' exonuclease activity"/>
    <property type="evidence" value="ECO:0007669"/>
    <property type="project" value="InterPro"/>
</dbReference>
<evidence type="ECO:0000256" key="1">
    <source>
        <dbReference type="SAM" id="MobiDB-lite"/>
    </source>
</evidence>
<dbReference type="SUPFAM" id="SSF52540">
    <property type="entry name" value="P-loop containing nucleoside triphosphate hydrolases"/>
    <property type="match status" value="1"/>
</dbReference>
<accession>A0A809S4Z3</accession>
<dbReference type="GO" id="GO:0009360">
    <property type="term" value="C:DNA polymerase III complex"/>
    <property type="evidence" value="ECO:0007669"/>
    <property type="project" value="TreeGrafter"/>
</dbReference>
<sequence length="346" mass="38527">MIYVWQKELWNKLLGQVERLPHALLLSGPAGGGKKNFAHDLAARLLCEKASGINEACRACASCNWFFSGNHPDFRLIEPGGDEPEDSDSDAESASMTKKKSDQIRINQIRNLDSFLGIGTHRQGLRIIVIQPAETMNQATANALLKILEEPSTNTLFILITNNKKRLLPTILSRCQTVNFPKPASKDALAWLKDSGIQHAEDLLSHAGGLPLAAADESKNRERLDTFFHDLAQVGQVGPVAIAGRWEGWLKENKDGEPLLEKRTLVTWLQKWVFDLITVKMTGSVVFHSHKQREIHMIAGGASLHALIDCYNELLRIKAVSQHPLNPRLFFEDMLTRYGRAAVKGS</sequence>
<dbReference type="GO" id="GO:0006261">
    <property type="term" value="P:DNA-templated DNA replication"/>
    <property type="evidence" value="ECO:0007669"/>
    <property type="project" value="TreeGrafter"/>
</dbReference>
<dbReference type="PANTHER" id="PTHR11669:SF8">
    <property type="entry name" value="DNA POLYMERASE III SUBUNIT DELTA"/>
    <property type="match status" value="1"/>
</dbReference>
<feature type="compositionally biased region" description="Acidic residues" evidence="1">
    <location>
        <begin position="80"/>
        <end position="91"/>
    </location>
</feature>
<dbReference type="GO" id="GO:0003887">
    <property type="term" value="F:DNA-directed DNA polymerase activity"/>
    <property type="evidence" value="ECO:0007669"/>
    <property type="project" value="InterPro"/>
</dbReference>
<dbReference type="Gene3D" id="3.40.50.300">
    <property type="entry name" value="P-loop containing nucleotide triphosphate hydrolases"/>
    <property type="match status" value="1"/>
</dbReference>
<dbReference type="NCBIfam" id="TIGR00678">
    <property type="entry name" value="holB"/>
    <property type="match status" value="1"/>
</dbReference>
<dbReference type="PANTHER" id="PTHR11669">
    <property type="entry name" value="REPLICATION FACTOR C / DNA POLYMERASE III GAMMA-TAU SUBUNIT"/>
    <property type="match status" value="1"/>
</dbReference>
<dbReference type="Pfam" id="PF13177">
    <property type="entry name" value="DNA_pol3_delta2"/>
    <property type="match status" value="1"/>
</dbReference>
<feature type="region of interest" description="Disordered" evidence="1">
    <location>
        <begin position="77"/>
        <end position="102"/>
    </location>
</feature>
<proteinExistence type="predicted"/>
<reference evidence="2" key="1">
    <citation type="journal article" name="DNA Res.">
        <title>The physiological potential of anammox bacteria as revealed by their core genome structure.</title>
        <authorList>
            <person name="Okubo T."/>
            <person name="Toyoda A."/>
            <person name="Fukuhara K."/>
            <person name="Uchiyama I."/>
            <person name="Harigaya Y."/>
            <person name="Kuroiwa M."/>
            <person name="Suzuki T."/>
            <person name="Murakami Y."/>
            <person name="Suwa Y."/>
            <person name="Takami H."/>
        </authorList>
    </citation>
    <scope>NUCLEOTIDE SEQUENCE</scope>
    <source>
        <strain evidence="2">317325-3</strain>
    </source>
</reference>
<name>A0A809S4Z3_9PROT</name>
<dbReference type="InterPro" id="IPR027417">
    <property type="entry name" value="P-loop_NTPase"/>
</dbReference>